<dbReference type="EMBL" id="AAMGHX010000003">
    <property type="protein sequence ID" value="EDH0841745.1"/>
    <property type="molecule type" value="Genomic_DNA"/>
</dbReference>
<dbReference type="RefSeq" id="WP_003732196.1">
    <property type="nucleotide sequence ID" value="NC_021823.1"/>
</dbReference>
<evidence type="ECO:0000313" key="2">
    <source>
        <dbReference type="EMBL" id="EDH0841745.1"/>
    </source>
</evidence>
<dbReference type="Proteomes" id="UP000335978">
    <property type="component" value="Unassembled WGS sequence"/>
</dbReference>
<protein>
    <submittedName>
        <fullName evidence="3">Uncharacterized protein</fullName>
    </submittedName>
</protein>
<dbReference type="EMBL" id="DAAKPP010000004">
    <property type="protein sequence ID" value="HAC3055821.1"/>
    <property type="molecule type" value="Genomic_DNA"/>
</dbReference>
<dbReference type="Proteomes" id="UP000484022">
    <property type="component" value="Unassembled WGS sequence"/>
</dbReference>
<comment type="caution">
    <text evidence="3">The sequence shown here is derived from an EMBL/GenBank/DDBJ whole genome shotgun (WGS) entry which is preliminary data.</text>
</comment>
<dbReference type="EMBL" id="AACKFB010000011">
    <property type="protein sequence ID" value="EAK9428256.1"/>
    <property type="molecule type" value="Genomic_DNA"/>
</dbReference>
<reference evidence="3" key="3">
    <citation type="submission" date="2020-01" db="EMBL/GenBank/DDBJ databases">
        <authorList>
            <consortium name="NCBI Pathogen Detection Project"/>
        </authorList>
    </citation>
    <scope>NUCLEOTIDE SEQUENCE</scope>
    <source>
        <strain evidence="3">CFIAFB20140010</strain>
        <strain evidence="4">LiDS0115</strain>
    </source>
</reference>
<evidence type="ECO:0000313" key="7">
    <source>
        <dbReference type="Proteomes" id="UP000841561"/>
    </source>
</evidence>
<accession>A0A3T2PIE5</accession>
<evidence type="ECO:0000313" key="3">
    <source>
        <dbReference type="EMBL" id="HAB7721104.1"/>
    </source>
</evidence>
<reference evidence="3 7" key="1">
    <citation type="journal article" date="2018" name="Genome Biol.">
        <title>SKESA: strategic k-mer extension for scrupulous assemblies.</title>
        <authorList>
            <person name="Souvorov A."/>
            <person name="Agarwala R."/>
            <person name="Lipman D.J."/>
        </authorList>
    </citation>
    <scope>NUCLEOTIDE SEQUENCE [LARGE SCALE GENOMIC DNA]</scope>
    <source>
        <strain evidence="3">CFIAFB20140010</strain>
        <strain evidence="4 7">LiDS0115</strain>
    </source>
</reference>
<evidence type="ECO:0000313" key="5">
    <source>
        <dbReference type="Proteomes" id="UP000335978"/>
    </source>
</evidence>
<dbReference type="AlphaFoldDB" id="A0A3T2PIE5"/>
<reference evidence="2 5" key="2">
    <citation type="submission" date="2019-10" db="EMBL/GenBank/DDBJ databases">
        <authorList>
            <consortium name="GenomeTrakr: Next Generation Sequencing Network for Food Pathogen Tracability"/>
        </authorList>
    </citation>
    <scope>NUCLEOTIDE SEQUENCE [LARGE SCALE GENOMIC DNA]</scope>
    <source>
        <strain evidence="2 5">CFSAN085184</strain>
        <strain evidence="1">FDA00014181</strain>
        <strain evidence="6">FDA1077646-S145-002</strain>
    </source>
</reference>
<evidence type="ECO:0000313" key="1">
    <source>
        <dbReference type="EMBL" id="EAK9428256.1"/>
    </source>
</evidence>
<proteinExistence type="predicted"/>
<dbReference type="EMBL" id="DAAHYZ010000002">
    <property type="protein sequence ID" value="HAB7721104.1"/>
    <property type="molecule type" value="Genomic_DNA"/>
</dbReference>
<dbReference type="Proteomes" id="UP000841561">
    <property type="component" value="Unassembled WGS sequence"/>
</dbReference>
<gene>
    <name evidence="1" type="ORF">FC284_07870</name>
    <name evidence="2" type="ORF">GCV64_11690</name>
    <name evidence="3" type="ORF">GYP27_03850</name>
    <name evidence="4" type="ORF">GZK27_09920</name>
</gene>
<evidence type="ECO:0000313" key="4">
    <source>
        <dbReference type="EMBL" id="HAC3055821.1"/>
    </source>
</evidence>
<organism evidence="3">
    <name type="scientific">Listeria monocytogenes</name>
    <dbReference type="NCBI Taxonomy" id="1639"/>
    <lineage>
        <taxon>Bacteria</taxon>
        <taxon>Bacillati</taxon>
        <taxon>Bacillota</taxon>
        <taxon>Bacilli</taxon>
        <taxon>Bacillales</taxon>
        <taxon>Listeriaceae</taxon>
        <taxon>Listeria</taxon>
    </lineage>
</organism>
<dbReference type="Proteomes" id="UP000840569">
    <property type="component" value="Unassembled WGS sequence"/>
</dbReference>
<name>A0A3T2PIE5_LISMN</name>
<evidence type="ECO:0000313" key="6">
    <source>
        <dbReference type="Proteomes" id="UP000484022"/>
    </source>
</evidence>
<sequence>MGGNPNARVLTTETVNFYNKYISQTMDDYFEFYSKVWKELKGIDQIIDESDIKGVFKVGYCPEGGSKFNNVADYGGELHNRFINYTARKDALTDKFKTAKEFYFFADKTLYSKFMERKNEFIKLNSLLGKYGSFLQGDKINSVSYNSEMKTLRAEMYKISTVQEQVVRDIYDVYSNSMLGEGEIAKRIKDKYGNTVSKEQLDILIAYAQWIVLKQRSDGTWRSDESLLAKDAKVCLVRGEDGNLKLMPQDEVKDKGEIQFTIPGVNVSKVVTAGFDFGVDKKGNIVAPEDWKLPKKEVGFGAAVNFSALGVEFPNKYDESKQVQGFVGGEANIAHGRLGLTATNDGVNASANISAAEVSSTILDLHGRDTGFRVKVNLSVLTAGAEAKITMADGVSFKLGAGIIGAGFSAKTYDVIDERLRF</sequence>